<dbReference type="InterPro" id="IPR002589">
    <property type="entry name" value="Macro_dom"/>
</dbReference>
<dbReference type="EMBL" id="QDDL01000008">
    <property type="protein sequence ID" value="PVZ66411.1"/>
    <property type="molecule type" value="Genomic_DNA"/>
</dbReference>
<dbReference type="SUPFAM" id="SSF52949">
    <property type="entry name" value="Macro domain-like"/>
    <property type="match status" value="1"/>
</dbReference>
<dbReference type="AlphaFoldDB" id="A0A2V1GQY9"/>
<dbReference type="Proteomes" id="UP000244906">
    <property type="component" value="Unassembled WGS sequence"/>
</dbReference>
<accession>A0A2V1GQY9</accession>
<dbReference type="InterPro" id="IPR043472">
    <property type="entry name" value="Macro_dom-like"/>
</dbReference>
<dbReference type="PANTHER" id="PTHR11106:SF27">
    <property type="entry name" value="MACRO DOMAIN-CONTAINING PROTEIN"/>
    <property type="match status" value="1"/>
</dbReference>
<keyword evidence="3" id="KW-1185">Reference proteome</keyword>
<dbReference type="SMART" id="SM00506">
    <property type="entry name" value="A1pp"/>
    <property type="match status" value="1"/>
</dbReference>
<feature type="domain" description="Macro" evidence="1">
    <location>
        <begin position="1"/>
        <end position="170"/>
    </location>
</feature>
<dbReference type="Pfam" id="PF01661">
    <property type="entry name" value="Macro"/>
    <property type="match status" value="1"/>
</dbReference>
<evidence type="ECO:0000313" key="3">
    <source>
        <dbReference type="Proteomes" id="UP000244906"/>
    </source>
</evidence>
<evidence type="ECO:0000259" key="1">
    <source>
        <dbReference type="PROSITE" id="PS51154"/>
    </source>
</evidence>
<dbReference type="Gene3D" id="3.40.220.10">
    <property type="entry name" value="Leucine Aminopeptidase, subunit E, domain 1"/>
    <property type="match status" value="1"/>
</dbReference>
<dbReference type="PANTHER" id="PTHR11106">
    <property type="entry name" value="GANGLIOSIDE INDUCED DIFFERENTIATION ASSOCIATED PROTEIN 2-RELATED"/>
    <property type="match status" value="1"/>
</dbReference>
<gene>
    <name evidence="2" type="ORF">DC094_17100</name>
</gene>
<dbReference type="PROSITE" id="PS51154">
    <property type="entry name" value="MACRO"/>
    <property type="match status" value="1"/>
</dbReference>
<reference evidence="2 3" key="1">
    <citation type="submission" date="2018-04" db="EMBL/GenBank/DDBJ databases">
        <title>Thalassorhabdus spongiae gen. nov., sp. nov., isolated from a marine sponge in South-West Iceland.</title>
        <authorList>
            <person name="Knobloch S."/>
            <person name="Daussin A."/>
            <person name="Johannsson R."/>
            <person name="Marteinsson V.T."/>
        </authorList>
    </citation>
    <scope>NUCLEOTIDE SEQUENCE [LARGE SCALE GENOMIC DNA]</scope>
    <source>
        <strain evidence="2 3">Hp12</strain>
    </source>
</reference>
<evidence type="ECO:0000313" key="2">
    <source>
        <dbReference type="EMBL" id="PVZ66411.1"/>
    </source>
</evidence>
<name>A0A2V1GQY9_9GAMM</name>
<sequence length="171" mass="18562">MAIEIIKGDLVTMQVDAIVNAANEQLTEGGGVCGAIFQAAGEGLAEECAEQAPCPPGEARITHGFDLPSKFLIHAVGPVWEGGRSHEATVLADAYRYSLLVADANHCKSIAFPAISTGIYGYPSVMASEVALKVCKQFLQRQSESIETIYVVLFSEDDYQIWQESWTHLNR</sequence>
<dbReference type="RefSeq" id="WP_116688330.1">
    <property type="nucleotide sequence ID" value="NZ_CAWNYD010000008.1"/>
</dbReference>
<dbReference type="CDD" id="cd02908">
    <property type="entry name" value="Macro_OAADPr_deacetylase"/>
    <property type="match status" value="1"/>
</dbReference>
<comment type="caution">
    <text evidence="2">The sequence shown here is derived from an EMBL/GenBank/DDBJ whole genome shotgun (WGS) entry which is preliminary data.</text>
</comment>
<dbReference type="OrthoDB" id="6194521at2"/>
<organism evidence="2 3">
    <name type="scientific">Pelagibaculum spongiae</name>
    <dbReference type="NCBI Taxonomy" id="2080658"/>
    <lineage>
        <taxon>Bacteria</taxon>
        <taxon>Pseudomonadati</taxon>
        <taxon>Pseudomonadota</taxon>
        <taxon>Gammaproteobacteria</taxon>
        <taxon>Oceanospirillales</taxon>
        <taxon>Pelagibaculum</taxon>
    </lineage>
</organism>
<protein>
    <recommendedName>
        <fullName evidence="1">Macro domain-containing protein</fullName>
    </recommendedName>
</protein>
<proteinExistence type="predicted"/>